<dbReference type="RefSeq" id="WP_234878098.1">
    <property type="nucleotide sequence ID" value="NZ_CAACYH010000004.1"/>
</dbReference>
<name>A0A449I3D9_9BACE</name>
<evidence type="ECO:0000256" key="2">
    <source>
        <dbReference type="ARBA" id="ARBA00006011"/>
    </source>
</evidence>
<organism evidence="6 7">
    <name type="scientific">Prevotella heparinolytica</name>
    <dbReference type="NCBI Taxonomy" id="28113"/>
    <lineage>
        <taxon>Bacteria</taxon>
        <taxon>Pseudomonadati</taxon>
        <taxon>Bacteroidota</taxon>
        <taxon>Bacteroidia</taxon>
        <taxon>Bacteroidales</taxon>
        <taxon>Bacteroidaceae</taxon>
        <taxon>Bacteroides</taxon>
    </lineage>
</organism>
<dbReference type="Pfam" id="PF06321">
    <property type="entry name" value="P_gingi_FimA"/>
    <property type="match status" value="1"/>
</dbReference>
<dbReference type="AlphaFoldDB" id="A0A449I3D9"/>
<protein>
    <submittedName>
        <fullName evidence="6">ATP/GTP-binding chaperonin</fullName>
    </submittedName>
</protein>
<dbReference type="InterPro" id="IPR029141">
    <property type="entry name" value="FimA_N"/>
</dbReference>
<keyword evidence="4" id="KW-0281">Fimbrium</keyword>
<evidence type="ECO:0000256" key="4">
    <source>
        <dbReference type="ARBA" id="ARBA00023263"/>
    </source>
</evidence>
<evidence type="ECO:0000256" key="1">
    <source>
        <dbReference type="ARBA" id="ARBA00004561"/>
    </source>
</evidence>
<reference evidence="6 7" key="1">
    <citation type="submission" date="2019-02" db="EMBL/GenBank/DDBJ databases">
        <authorList>
            <consortium name="Pathogen Informatics"/>
        </authorList>
    </citation>
    <scope>NUCLEOTIDE SEQUENCE [LARGE SCALE GENOMIC DNA]</scope>
    <source>
        <strain evidence="6 7">3012STDY7078512</strain>
    </source>
</reference>
<accession>A0A449I3D9</accession>
<evidence type="ECO:0000256" key="3">
    <source>
        <dbReference type="ARBA" id="ARBA00022729"/>
    </source>
</evidence>
<dbReference type="EMBL" id="CAACYH010000004">
    <property type="protein sequence ID" value="VFB13929.1"/>
    <property type="molecule type" value="Genomic_DNA"/>
</dbReference>
<gene>
    <name evidence="6" type="ORF">NCTC7812_01462</name>
</gene>
<evidence type="ECO:0000313" key="7">
    <source>
        <dbReference type="Proteomes" id="UP000396835"/>
    </source>
</evidence>
<feature type="domain" description="Major fimbrial subunit protein N-terminal" evidence="5">
    <location>
        <begin position="48"/>
        <end position="170"/>
    </location>
</feature>
<evidence type="ECO:0000259" key="5">
    <source>
        <dbReference type="Pfam" id="PF06321"/>
    </source>
</evidence>
<comment type="subcellular location">
    <subcellularLocation>
        <location evidence="1">Fimbrium</location>
    </subcellularLocation>
</comment>
<dbReference type="GO" id="GO:0009289">
    <property type="term" value="C:pilus"/>
    <property type="evidence" value="ECO:0007669"/>
    <property type="project" value="UniProtKB-SubCell"/>
</dbReference>
<dbReference type="Proteomes" id="UP000396835">
    <property type="component" value="Unassembled WGS sequence"/>
</dbReference>
<evidence type="ECO:0000313" key="6">
    <source>
        <dbReference type="EMBL" id="VFB13929.1"/>
    </source>
</evidence>
<proteinExistence type="inferred from homology"/>
<keyword evidence="3" id="KW-0732">Signal</keyword>
<comment type="similarity">
    <text evidence="2">Belongs to the bacteroidetes fimbrillin superfamily. FimA/Mfa1 family.</text>
</comment>
<sequence>MPSSSIIIPFRNLLSVLLFLPLVLSCRQDEPIPPVPPTPGKGETAQMTLSIRVPDFRAANTRGVYEDGITEITVLMFADEGGTEKVKAKYDVSGSSLHTPSGTQDTRVFSVPVTAGTYKRIALIANAQTELAGITAGSTYDALKQVEVTGRFGQAGTGGTPSYIPMYGEHAPAGGIEMKAGVSQTIAQAIPLIRMLARVDIINPATSGAATVGEVYFVNSVGNGRVWVDLATYNTGAAQSGYMNPTLPTVLQPAVSGGHALLGAGSSISPNVITYYLNEQPATSGSGRPCIVMILLYQGRQYYYRLDYTWDGIKGGGASPYEKGKYMPILRNHRYIFTIKEVKGPGFLTMEDALNSPENFTNHNIVVVPIVIDEAFTDITFNESGQFIAVSRTAILLKGEHTTTSSENRFSVRTNYPGGWKLTTYQYDGTPLPASAWLTPSQTVGAANSTVEVQALTQGKGWKFGYFEVQAGRIQHRIDVILLGKLPLEYAAQYNLAGGYRYGSSFNRALNGDPWAGGQPVSLAPTSAQTDMYLRWATSHANDQSGYYNGFVCTGKYNNTYNPDTKNIMNDAFFTTGAGKDYHIPSYYELMSAFSYWTHARYGEACDFQDAPEAVKVGETLQTYSSDFYSTGNGICYALRFKKGTQHTSDEPTVPLAATSSMACAYRYKRIGAMTTYLNTTDLLEIQCVYVGNQSPLPDLKTKIAQESWWSAQPSGTVVTRTFPAAGYITEAKPSAVSGNYLRERGIYGYFWSSTLSENEYWLSHTMFDSRYTKTTSGGGTAMSCGFPIRLFSNE</sequence>